<gene>
    <name evidence="4" type="ORF">EI97DRAFT_448677</name>
</gene>
<feature type="domain" description="Monopolin complex subunit Csm1/Pcs1 C-terminal" evidence="3">
    <location>
        <begin position="425"/>
        <end position="512"/>
    </location>
</feature>
<feature type="compositionally biased region" description="Basic and acidic residues" evidence="2">
    <location>
        <begin position="265"/>
        <end position="281"/>
    </location>
</feature>
<dbReference type="GO" id="GO:0051315">
    <property type="term" value="P:attachment of mitotic spindle microtubules to kinetochore"/>
    <property type="evidence" value="ECO:0007669"/>
    <property type="project" value="TreeGrafter"/>
</dbReference>
<dbReference type="AlphaFoldDB" id="A0A6A6JRG6"/>
<dbReference type="GO" id="GO:0072686">
    <property type="term" value="C:mitotic spindle"/>
    <property type="evidence" value="ECO:0007669"/>
    <property type="project" value="TreeGrafter"/>
</dbReference>
<evidence type="ECO:0000313" key="4">
    <source>
        <dbReference type="EMBL" id="KAF2278864.1"/>
    </source>
</evidence>
<feature type="compositionally biased region" description="Basic residues" evidence="2">
    <location>
        <begin position="125"/>
        <end position="134"/>
    </location>
</feature>
<dbReference type="GO" id="GO:0033551">
    <property type="term" value="C:monopolin complex"/>
    <property type="evidence" value="ECO:0007669"/>
    <property type="project" value="InterPro"/>
</dbReference>
<feature type="compositionally biased region" description="Low complexity" evidence="2">
    <location>
        <begin position="243"/>
        <end position="254"/>
    </location>
</feature>
<dbReference type="GeneID" id="54553349"/>
<dbReference type="Pfam" id="PF12539">
    <property type="entry name" value="Csm1"/>
    <property type="match status" value="1"/>
</dbReference>
<dbReference type="GO" id="GO:1990644">
    <property type="term" value="F:microtubule site clamp"/>
    <property type="evidence" value="ECO:0007669"/>
    <property type="project" value="TreeGrafter"/>
</dbReference>
<evidence type="ECO:0000313" key="5">
    <source>
        <dbReference type="Proteomes" id="UP000800097"/>
    </source>
</evidence>
<dbReference type="InterPro" id="IPR038608">
    <property type="entry name" value="Csm1/Pcs1_C_sf"/>
</dbReference>
<feature type="region of interest" description="Disordered" evidence="2">
    <location>
        <begin position="1"/>
        <end position="281"/>
    </location>
</feature>
<dbReference type="PANTHER" id="PTHR28006">
    <property type="entry name" value="MONOPOLIN COMPLEX SUBUNIT CSM1"/>
    <property type="match status" value="1"/>
</dbReference>
<dbReference type="RefSeq" id="XP_033656403.1">
    <property type="nucleotide sequence ID" value="XM_033800174.1"/>
</dbReference>
<reference evidence="4" key="1">
    <citation type="journal article" date="2020" name="Stud. Mycol.">
        <title>101 Dothideomycetes genomes: a test case for predicting lifestyles and emergence of pathogens.</title>
        <authorList>
            <person name="Haridas S."/>
            <person name="Albert R."/>
            <person name="Binder M."/>
            <person name="Bloem J."/>
            <person name="Labutti K."/>
            <person name="Salamov A."/>
            <person name="Andreopoulos B."/>
            <person name="Baker S."/>
            <person name="Barry K."/>
            <person name="Bills G."/>
            <person name="Bluhm B."/>
            <person name="Cannon C."/>
            <person name="Castanera R."/>
            <person name="Culley D."/>
            <person name="Daum C."/>
            <person name="Ezra D."/>
            <person name="Gonzalez J."/>
            <person name="Henrissat B."/>
            <person name="Kuo A."/>
            <person name="Liang C."/>
            <person name="Lipzen A."/>
            <person name="Lutzoni F."/>
            <person name="Magnuson J."/>
            <person name="Mondo S."/>
            <person name="Nolan M."/>
            <person name="Ohm R."/>
            <person name="Pangilinan J."/>
            <person name="Park H.-J."/>
            <person name="Ramirez L."/>
            <person name="Alfaro M."/>
            <person name="Sun H."/>
            <person name="Tritt A."/>
            <person name="Yoshinaga Y."/>
            <person name="Zwiers L.-H."/>
            <person name="Turgeon B."/>
            <person name="Goodwin S."/>
            <person name="Spatafora J."/>
            <person name="Crous P."/>
            <person name="Grigoriev I."/>
        </authorList>
    </citation>
    <scope>NUCLEOTIDE SEQUENCE</scope>
    <source>
        <strain evidence="4">CBS 379.55</strain>
    </source>
</reference>
<dbReference type="GO" id="GO:0034506">
    <property type="term" value="C:chromosome, centromeric core domain"/>
    <property type="evidence" value="ECO:0007669"/>
    <property type="project" value="TreeGrafter"/>
</dbReference>
<dbReference type="Gene3D" id="1.10.287.1490">
    <property type="match status" value="1"/>
</dbReference>
<feature type="compositionally biased region" description="Basic and acidic residues" evidence="2">
    <location>
        <begin position="189"/>
        <end position="198"/>
    </location>
</feature>
<feature type="compositionally biased region" description="Low complexity" evidence="2">
    <location>
        <begin position="169"/>
        <end position="184"/>
    </location>
</feature>
<organism evidence="4 5">
    <name type="scientific">Westerdykella ornata</name>
    <dbReference type="NCBI Taxonomy" id="318751"/>
    <lineage>
        <taxon>Eukaryota</taxon>
        <taxon>Fungi</taxon>
        <taxon>Dikarya</taxon>
        <taxon>Ascomycota</taxon>
        <taxon>Pezizomycotina</taxon>
        <taxon>Dothideomycetes</taxon>
        <taxon>Pleosporomycetidae</taxon>
        <taxon>Pleosporales</taxon>
        <taxon>Sporormiaceae</taxon>
        <taxon>Westerdykella</taxon>
    </lineage>
</organism>
<feature type="compositionally biased region" description="Low complexity" evidence="2">
    <location>
        <begin position="47"/>
        <end position="58"/>
    </location>
</feature>
<dbReference type="InterPro" id="IPR020981">
    <property type="entry name" value="Csm1/Pcs1_C"/>
</dbReference>
<dbReference type="EMBL" id="ML986487">
    <property type="protein sequence ID" value="KAF2278864.1"/>
    <property type="molecule type" value="Genomic_DNA"/>
</dbReference>
<feature type="compositionally biased region" description="Acidic residues" evidence="2">
    <location>
        <begin position="218"/>
        <end position="231"/>
    </location>
</feature>
<dbReference type="CDD" id="cd23787">
    <property type="entry name" value="RWD_CSM1"/>
    <property type="match status" value="1"/>
</dbReference>
<dbReference type="Gene3D" id="3.90.1150.80">
    <property type="match status" value="1"/>
</dbReference>
<evidence type="ECO:0000256" key="1">
    <source>
        <dbReference type="SAM" id="Coils"/>
    </source>
</evidence>
<dbReference type="PANTHER" id="PTHR28006:SF1">
    <property type="entry name" value="MONOPOLIN COMPLEX SUBUNIT CSM1"/>
    <property type="match status" value="1"/>
</dbReference>
<dbReference type="FunFam" id="3.90.1150.80:FF:000001">
    <property type="entry name" value="Chromosome segregation protein (Pcs1)"/>
    <property type="match status" value="1"/>
</dbReference>
<feature type="coiled-coil region" evidence="1">
    <location>
        <begin position="334"/>
        <end position="389"/>
    </location>
</feature>
<evidence type="ECO:0000259" key="3">
    <source>
        <dbReference type="Pfam" id="PF12539"/>
    </source>
</evidence>
<feature type="compositionally biased region" description="Basic residues" evidence="2">
    <location>
        <begin position="59"/>
        <end position="68"/>
    </location>
</feature>
<keyword evidence="5" id="KW-1185">Reference proteome</keyword>
<dbReference type="OrthoDB" id="2431049at2759"/>
<sequence>MPPRNTRANISFTVDSASEDEMARDTFPTPDSNTENKEARRGRGRPPAKAAEASTKTKAATKKAKPAARRASGGSVLGVRKQGAGVAKKSGHRGRAERKVEGVSETEEVDEFDGEVAPVEETKPVTRRGRPAKVKKAEEEEEEEEKKTSVAVAVDPSRRTRKAAEPAIATKKNAAKAKSSTTSKTSKRAPKEEPKPEPEEAEMTIQETQAEPVPPEPMDIEDSIEALDEIPESMPPPPRSTARRPVQSRSRQPSAGPRRAGSVSDTERGDPALRRKVGDLTKKLDAMTAKYENLRELATSQRESNFEQLKRRTEQVAKNQDGVIKALKQQVSDMQSRSTDLSAAKKELAKLQKENSRLEAENKTLTASLDGAQKEIKTLSTKLAAARSSAPTDKVVPGSAVKAARPTGVVLPGAVEAAKEAQQKQLKLDLYSDLTNLVVLNCKKGEEGEDVFDCLQTGRNGTLHFQLSILNDEENYGDAQFVYTPLLDEKRDAGLLDLLPDYLTDELEFPRNQVAKFYEKVAGSMSRAVELVE</sequence>
<evidence type="ECO:0000256" key="2">
    <source>
        <dbReference type="SAM" id="MobiDB-lite"/>
    </source>
</evidence>
<protein>
    <recommendedName>
        <fullName evidence="3">Monopolin complex subunit Csm1/Pcs1 C-terminal domain-containing protein</fullName>
    </recommendedName>
</protein>
<dbReference type="GO" id="GO:0005730">
    <property type="term" value="C:nucleolus"/>
    <property type="evidence" value="ECO:0007669"/>
    <property type="project" value="TreeGrafter"/>
</dbReference>
<dbReference type="GO" id="GO:0045144">
    <property type="term" value="P:meiotic sister chromatid segregation"/>
    <property type="evidence" value="ECO:0007669"/>
    <property type="project" value="TreeGrafter"/>
</dbReference>
<feature type="compositionally biased region" description="Polar residues" evidence="2">
    <location>
        <begin position="1"/>
        <end position="16"/>
    </location>
</feature>
<feature type="compositionally biased region" description="Acidic residues" evidence="2">
    <location>
        <begin position="104"/>
        <end position="114"/>
    </location>
</feature>
<proteinExistence type="predicted"/>
<dbReference type="InterPro" id="IPR040349">
    <property type="entry name" value="Csm1/Pcs1"/>
</dbReference>
<dbReference type="Proteomes" id="UP000800097">
    <property type="component" value="Unassembled WGS sequence"/>
</dbReference>
<name>A0A6A6JRG6_WESOR</name>
<keyword evidence="1" id="KW-0175">Coiled coil</keyword>
<dbReference type="SUPFAM" id="SSF58100">
    <property type="entry name" value="Bacterial hemolysins"/>
    <property type="match status" value="1"/>
</dbReference>
<accession>A0A6A6JRG6</accession>